<dbReference type="Proteomes" id="UP000199754">
    <property type="component" value="Chromosome"/>
</dbReference>
<dbReference type="InterPro" id="IPR010607">
    <property type="entry name" value="DUF1194"/>
</dbReference>
<reference evidence="3 4" key="1">
    <citation type="submission" date="2017-07" db="EMBL/GenBank/DDBJ databases">
        <title>Genome Sequence of Sulfitobacter pseudonitzschiae Strain SMR1 Isolated from a culture of the Diatom Skeletonema marinoi.</title>
        <authorList>
            <person name="Topel M."/>
            <person name="Pinder M.I.M."/>
            <person name="Johansson O.N."/>
            <person name="Kourtchenko O."/>
            <person name="Godhe A."/>
            <person name="Clarke A.K."/>
        </authorList>
    </citation>
    <scope>NUCLEOTIDE SEQUENCE [LARGE SCALE GENOMIC DNA]</scope>
    <source>
        <strain evidence="3 4">SMR1</strain>
    </source>
</reference>
<dbReference type="OrthoDB" id="9792179at2"/>
<dbReference type="PROSITE" id="PS50234">
    <property type="entry name" value="VWFA"/>
    <property type="match status" value="1"/>
</dbReference>
<feature type="signal peptide" evidence="1">
    <location>
        <begin position="1"/>
        <end position="19"/>
    </location>
</feature>
<dbReference type="InterPro" id="IPR036465">
    <property type="entry name" value="vWFA_dom_sf"/>
</dbReference>
<dbReference type="STRING" id="1402135.SAMN05444149_1052"/>
<dbReference type="RefSeq" id="WP_089419628.1">
    <property type="nucleotide sequence ID" value="NZ_CP022415.1"/>
</dbReference>
<feature type="chain" id="PRO_5012736384" description="VWFA domain-containing protein" evidence="1">
    <location>
        <begin position="20"/>
        <end position="237"/>
    </location>
</feature>
<gene>
    <name evidence="3" type="ORF">SULPSESMR1_00773</name>
</gene>
<dbReference type="SUPFAM" id="SSF53300">
    <property type="entry name" value="vWA-like"/>
    <property type="match status" value="1"/>
</dbReference>
<proteinExistence type="predicted"/>
<sequence>MTRLALLLCAMLCAGQAQAACRQALALALDVSGSVDAREYRQQLDGLAQALEAGTVRQALMQLPQTPVRLSVFEWSSPDDTTLLVPWTDITSEHILDGIIATLRGTNRVPRSPGTGLGSAMQHGAALLEQTDCTLRTLDISGDGQSNLGPRPRDVKRQLAGRGVTINALVIGADTPTAGDRRQSEIGELSSYFRAEVILGADAFVETALGYDGYAEAMQRKLERELQTLVIGQIVRP</sequence>
<keyword evidence="1" id="KW-0732">Signal</keyword>
<dbReference type="InterPro" id="IPR002035">
    <property type="entry name" value="VWF_A"/>
</dbReference>
<dbReference type="AlphaFoldDB" id="A0A221JXZ8"/>
<protein>
    <recommendedName>
        <fullName evidence="2">VWFA domain-containing protein</fullName>
    </recommendedName>
</protein>
<organism evidence="3 4">
    <name type="scientific">Pseudosulfitobacter pseudonitzschiae</name>
    <dbReference type="NCBI Taxonomy" id="1402135"/>
    <lineage>
        <taxon>Bacteria</taxon>
        <taxon>Pseudomonadati</taxon>
        <taxon>Pseudomonadota</taxon>
        <taxon>Alphaproteobacteria</taxon>
        <taxon>Rhodobacterales</taxon>
        <taxon>Roseobacteraceae</taxon>
        <taxon>Pseudosulfitobacter</taxon>
    </lineage>
</organism>
<dbReference type="Gene3D" id="3.40.50.410">
    <property type="entry name" value="von Willebrand factor, type A domain"/>
    <property type="match status" value="1"/>
</dbReference>
<name>A0A221JXZ8_9RHOB</name>
<evidence type="ECO:0000313" key="4">
    <source>
        <dbReference type="Proteomes" id="UP000199754"/>
    </source>
</evidence>
<keyword evidence="4" id="KW-1185">Reference proteome</keyword>
<evidence type="ECO:0000256" key="1">
    <source>
        <dbReference type="SAM" id="SignalP"/>
    </source>
</evidence>
<feature type="domain" description="VWFA" evidence="2">
    <location>
        <begin position="24"/>
        <end position="226"/>
    </location>
</feature>
<accession>A0A221JXZ8</accession>
<dbReference type="EMBL" id="CP022415">
    <property type="protein sequence ID" value="ASM71604.1"/>
    <property type="molecule type" value="Genomic_DNA"/>
</dbReference>
<dbReference type="Pfam" id="PF06707">
    <property type="entry name" value="DUF1194"/>
    <property type="match status" value="1"/>
</dbReference>
<evidence type="ECO:0000313" key="3">
    <source>
        <dbReference type="EMBL" id="ASM71604.1"/>
    </source>
</evidence>
<dbReference type="KEGG" id="spse:SULPSESMR1_00773"/>
<evidence type="ECO:0000259" key="2">
    <source>
        <dbReference type="PROSITE" id="PS50234"/>
    </source>
</evidence>
<dbReference type="CDD" id="cd00198">
    <property type="entry name" value="vWFA"/>
    <property type="match status" value="1"/>
</dbReference>